<evidence type="ECO:0000256" key="5">
    <source>
        <dbReference type="ARBA" id="ARBA00023136"/>
    </source>
</evidence>
<feature type="transmembrane region" description="Helical" evidence="6">
    <location>
        <begin position="273"/>
        <end position="290"/>
    </location>
</feature>
<dbReference type="OrthoDB" id="9792579at2"/>
<accession>A0A2M8WUI3</accession>
<evidence type="ECO:0000313" key="8">
    <source>
        <dbReference type="Proteomes" id="UP000231586"/>
    </source>
</evidence>
<reference evidence="7 8" key="1">
    <citation type="submission" date="2017-11" db="EMBL/GenBank/DDBJ databases">
        <title>Genomic Encyclopedia of Archaeal and Bacterial Type Strains, Phase II (KMG-II): From Individual Species to Whole Genera.</title>
        <authorList>
            <person name="Goeker M."/>
        </authorList>
    </citation>
    <scope>NUCLEOTIDE SEQUENCE [LARGE SCALE GENOMIC DNA]</scope>
    <source>
        <strain evidence="7 8">DSM 22413</strain>
    </source>
</reference>
<gene>
    <name evidence="7" type="ORF">CLV34_0436</name>
</gene>
<keyword evidence="4 6" id="KW-1133">Transmembrane helix</keyword>
<dbReference type="PANTHER" id="PTHR43370">
    <property type="entry name" value="SUGAR ABC TRANSPORTER INTEGRAL MEMBRANE PROTEIN-RELATED"/>
    <property type="match status" value="1"/>
</dbReference>
<evidence type="ECO:0000313" key="7">
    <source>
        <dbReference type="EMBL" id="PJI94592.1"/>
    </source>
</evidence>
<feature type="transmembrane region" description="Helical" evidence="6">
    <location>
        <begin position="136"/>
        <end position="154"/>
    </location>
</feature>
<evidence type="ECO:0000256" key="4">
    <source>
        <dbReference type="ARBA" id="ARBA00022989"/>
    </source>
</evidence>
<dbReference type="GO" id="GO:0005886">
    <property type="term" value="C:plasma membrane"/>
    <property type="evidence" value="ECO:0007669"/>
    <property type="project" value="UniProtKB-SubCell"/>
</dbReference>
<protein>
    <submittedName>
        <fullName evidence="7">Nucleoside ABC transporter membrane protein</fullName>
    </submittedName>
</protein>
<evidence type="ECO:0000256" key="3">
    <source>
        <dbReference type="ARBA" id="ARBA00022692"/>
    </source>
</evidence>
<feature type="transmembrane region" description="Helical" evidence="6">
    <location>
        <begin position="159"/>
        <end position="179"/>
    </location>
</feature>
<feature type="transmembrane region" description="Helical" evidence="6">
    <location>
        <begin position="104"/>
        <end position="124"/>
    </location>
</feature>
<dbReference type="CDD" id="cd06580">
    <property type="entry name" value="TM_PBP1_transp_TpRbsC_like"/>
    <property type="match status" value="1"/>
</dbReference>
<evidence type="ECO:0000256" key="2">
    <source>
        <dbReference type="ARBA" id="ARBA00022475"/>
    </source>
</evidence>
<dbReference type="EMBL" id="PGTZ01000006">
    <property type="protein sequence ID" value="PJI94592.1"/>
    <property type="molecule type" value="Genomic_DNA"/>
</dbReference>
<dbReference type="Pfam" id="PF02653">
    <property type="entry name" value="BPD_transp_2"/>
    <property type="match status" value="1"/>
</dbReference>
<dbReference type="RefSeq" id="WP_100348597.1">
    <property type="nucleotide sequence ID" value="NZ_PGTZ01000006.1"/>
</dbReference>
<feature type="transmembrane region" description="Helical" evidence="6">
    <location>
        <begin position="323"/>
        <end position="343"/>
    </location>
</feature>
<sequence length="432" mass="44974">MTALAPAQKPAEPLAANGSPVARRAPLRIPVLLGILAVVALGVFGFGAKSGETSTFAISLRSDAVQFDPWVVSVRPTTIALGVVLVALAAWSIWLALRGRTSPWWLLALYGLLWASSFLVWIVAGSSTSLVDLLQGSLLLAVPLAFGAFGGLLCERAGVVNIAIEGQLLVGAFAAAVVASVTGNVYAGLVAAPVAGYLLGLLLALFTVKYAVNQIIVGVVLNVLAVGLTSFLFNAVLKPNSSTLNSPPRLDPIAIPLVSKIPLVGPVFFRQNLLVYLLYGAVFLLTWLLFRTRWGLRVRAVGEHPSAADTVGIDVNRTRWRNVVAGSSTAGLGGAFFTIGYVGAFGPEMSGGRGYIALAAMILGRWTPVGSLGAALLFGFASKLASVLSVLDTPLPSQFLLMLPYVLTIFAVAGFVGRVRGPAAAGVPYVKG</sequence>
<organism evidence="7 8">
    <name type="scientific">Luteimicrobium subarcticum</name>
    <dbReference type="NCBI Taxonomy" id="620910"/>
    <lineage>
        <taxon>Bacteria</taxon>
        <taxon>Bacillati</taxon>
        <taxon>Actinomycetota</taxon>
        <taxon>Actinomycetes</taxon>
        <taxon>Micrococcales</taxon>
        <taxon>Luteimicrobium</taxon>
    </lineage>
</organism>
<keyword evidence="2" id="KW-1003">Cell membrane</keyword>
<dbReference type="AlphaFoldDB" id="A0A2M8WUI3"/>
<name>A0A2M8WUI3_9MICO</name>
<feature type="transmembrane region" description="Helical" evidence="6">
    <location>
        <begin position="185"/>
        <end position="208"/>
    </location>
</feature>
<feature type="transmembrane region" description="Helical" evidence="6">
    <location>
        <begin position="29"/>
        <end position="48"/>
    </location>
</feature>
<feature type="transmembrane region" description="Helical" evidence="6">
    <location>
        <begin position="399"/>
        <end position="419"/>
    </location>
</feature>
<comment type="subcellular location">
    <subcellularLocation>
        <location evidence="1">Cell membrane</location>
        <topology evidence="1">Multi-pass membrane protein</topology>
    </subcellularLocation>
</comment>
<evidence type="ECO:0000256" key="6">
    <source>
        <dbReference type="SAM" id="Phobius"/>
    </source>
</evidence>
<dbReference type="GO" id="GO:0022857">
    <property type="term" value="F:transmembrane transporter activity"/>
    <property type="evidence" value="ECO:0007669"/>
    <property type="project" value="InterPro"/>
</dbReference>
<feature type="transmembrane region" description="Helical" evidence="6">
    <location>
        <begin position="79"/>
        <end position="97"/>
    </location>
</feature>
<keyword evidence="3 6" id="KW-0812">Transmembrane</keyword>
<feature type="transmembrane region" description="Helical" evidence="6">
    <location>
        <begin position="215"/>
        <end position="237"/>
    </location>
</feature>
<dbReference type="Proteomes" id="UP000231586">
    <property type="component" value="Unassembled WGS sequence"/>
</dbReference>
<keyword evidence="5 6" id="KW-0472">Membrane</keyword>
<dbReference type="PANTHER" id="PTHR43370:SF1">
    <property type="entry name" value="GUANOSINE ABC TRANSPORTER PERMEASE PROTEIN NUPQ"/>
    <property type="match status" value="1"/>
</dbReference>
<keyword evidence="8" id="KW-1185">Reference proteome</keyword>
<feature type="transmembrane region" description="Helical" evidence="6">
    <location>
        <begin position="355"/>
        <end position="378"/>
    </location>
</feature>
<comment type="caution">
    <text evidence="7">The sequence shown here is derived from an EMBL/GenBank/DDBJ whole genome shotgun (WGS) entry which is preliminary data.</text>
</comment>
<dbReference type="InterPro" id="IPR001851">
    <property type="entry name" value="ABC_transp_permease"/>
</dbReference>
<evidence type="ECO:0000256" key="1">
    <source>
        <dbReference type="ARBA" id="ARBA00004651"/>
    </source>
</evidence>
<proteinExistence type="predicted"/>